<dbReference type="EC" id="2.7.13.3" evidence="2"/>
<dbReference type="PANTHER" id="PTHR43304">
    <property type="entry name" value="PHYTOCHROME-LIKE PROTEIN CPH1"/>
    <property type="match status" value="1"/>
</dbReference>
<dbReference type="InterPro" id="IPR029016">
    <property type="entry name" value="GAF-like_dom_sf"/>
</dbReference>
<feature type="domain" description="PAS" evidence="6">
    <location>
        <begin position="237"/>
        <end position="289"/>
    </location>
</feature>
<dbReference type="Pfam" id="PF13426">
    <property type="entry name" value="PAS_9"/>
    <property type="match status" value="1"/>
</dbReference>
<dbReference type="InterPro" id="IPR035965">
    <property type="entry name" value="PAS-like_dom_sf"/>
</dbReference>
<dbReference type="Proteomes" id="UP000199403">
    <property type="component" value="Unassembled WGS sequence"/>
</dbReference>
<dbReference type="InterPro" id="IPR013655">
    <property type="entry name" value="PAS_fold_3"/>
</dbReference>
<keyword evidence="4" id="KW-0808">Transferase</keyword>
<evidence type="ECO:0000259" key="6">
    <source>
        <dbReference type="PROSITE" id="PS50112"/>
    </source>
</evidence>
<dbReference type="InterPro" id="IPR052162">
    <property type="entry name" value="Sensor_kinase/Photoreceptor"/>
</dbReference>
<dbReference type="InterPro" id="IPR036097">
    <property type="entry name" value="HisK_dim/P_sf"/>
</dbReference>
<dbReference type="Pfam" id="PF08447">
    <property type="entry name" value="PAS_3"/>
    <property type="match status" value="4"/>
</dbReference>
<dbReference type="PROSITE" id="PS50112">
    <property type="entry name" value="PAS"/>
    <property type="match status" value="4"/>
</dbReference>
<dbReference type="InterPro" id="IPR000014">
    <property type="entry name" value="PAS"/>
</dbReference>
<feature type="domain" description="PAS" evidence="6">
    <location>
        <begin position="529"/>
        <end position="599"/>
    </location>
</feature>
<proteinExistence type="predicted"/>
<organism evidence="8 9">
    <name type="scientific">Cyclobacterium xiamenense</name>
    <dbReference type="NCBI Taxonomy" id="1297121"/>
    <lineage>
        <taxon>Bacteria</taxon>
        <taxon>Pseudomonadati</taxon>
        <taxon>Bacteroidota</taxon>
        <taxon>Cytophagia</taxon>
        <taxon>Cytophagales</taxon>
        <taxon>Cyclobacteriaceae</taxon>
        <taxon>Cyclobacterium</taxon>
    </lineage>
</organism>
<dbReference type="Gene3D" id="3.30.450.20">
    <property type="entry name" value="PAS domain"/>
    <property type="match status" value="5"/>
</dbReference>
<dbReference type="InterPro" id="IPR003661">
    <property type="entry name" value="HisK_dim/P_dom"/>
</dbReference>
<keyword evidence="5" id="KW-0418">Kinase</keyword>
<dbReference type="AlphaFoldDB" id="A0A1H6UN68"/>
<dbReference type="SMART" id="SM00086">
    <property type="entry name" value="PAC"/>
    <property type="match status" value="5"/>
</dbReference>
<dbReference type="STRING" id="1416801.SAMN05192553_101733"/>
<feature type="domain" description="PAS" evidence="6">
    <location>
        <begin position="116"/>
        <end position="186"/>
    </location>
</feature>
<gene>
    <name evidence="8" type="ORF">SAMN05192553_101733</name>
</gene>
<keyword evidence="9" id="KW-1185">Reference proteome</keyword>
<dbReference type="CDD" id="cd00130">
    <property type="entry name" value="PAS"/>
    <property type="match status" value="4"/>
</dbReference>
<comment type="catalytic activity">
    <reaction evidence="1">
        <text>ATP + protein L-histidine = ADP + protein N-phospho-L-histidine.</text>
        <dbReference type="EC" id="2.7.13.3"/>
    </reaction>
</comment>
<sequence length="853" mass="97716">MLEASLDVFCTINEQGKFTFVSAAAERHWGYAPSALVGTPFVNVIVPEDVKKTNQLAKEIVQKKEIHTFLNRYRRKDGGIAYNLCSARWIPDKKLIYCVAKDAKESFEKSKILKEREERFKALVQEGSDLIAILDEESKYKYVSPTSIPILGIAPEDFLGKNVFEFIHPEDAKRTENSLKSIVDNHRVQVEPFRFRNHKNQWRWIETVLTNMLENPVIKGIVANSRDITERIEEEHRLKLLESVITNTNDVVLITEAEPMDQPGPKILYVNEAFTKMTGYASEEVLGKTPRLLQGPLSDRKALSKMGHDLRKGKASELTTINCKKNGEQFWVNFTINPVSDEMGKITHFIAIERDVTERKNKEIEKDLVTEISEIFTQESKIEVCAEKLCQTVGKYGAFDLVELWAPDLENKKIRLIGCFLPSPKDQQFYDASVEKTVFDRSEGLPGKIWAEGKLILWRDHSVQKHFVRSEISKNIGLKTLLGIPLTFSGSTYGILVVGSKISHAFPNFTSIFSHLEGFIGSEIHRKKLEEDLYRLINSVPELISVGDFQGRFLSINKEGCDMLGYAENEIIGHSFEKWIHPEDKEISKAEFYDLTNGEDTVNFETRFITKDGKVIWTSWSCKPDIKLGIIYSIAKNITEEKKFRQLTQQSFSMAKIGSWELDIVANKLSWSEEVHNLHETNPDGFEPNLATAINFYREDFRDMVRSQVESSIENGNKIDFEAIIVTKSGKEKWVRVIGKTEMVDKKPVLLFGSTQDISQRKEDQKRILDNLNVIEEQNKKLLNIAWSQSHEVRAPVARILGIVKLLEDSNEFRNDLDTWISHIKFSGEELDGIIRKIVDETRSLNLSQDQRI</sequence>
<dbReference type="PANTHER" id="PTHR43304:SF1">
    <property type="entry name" value="PAC DOMAIN-CONTAINING PROTEIN"/>
    <property type="match status" value="1"/>
</dbReference>
<dbReference type="InterPro" id="IPR000700">
    <property type="entry name" value="PAS-assoc_C"/>
</dbReference>
<dbReference type="SMART" id="SM00091">
    <property type="entry name" value="PAS"/>
    <property type="match status" value="4"/>
</dbReference>
<dbReference type="EMBL" id="FNZH01000001">
    <property type="protein sequence ID" value="SEI89352.1"/>
    <property type="molecule type" value="Genomic_DNA"/>
</dbReference>
<feature type="domain" description="PAC" evidence="7">
    <location>
        <begin position="314"/>
        <end position="368"/>
    </location>
</feature>
<reference evidence="9" key="1">
    <citation type="submission" date="2016-10" db="EMBL/GenBank/DDBJ databases">
        <authorList>
            <person name="Varghese N."/>
            <person name="Submissions S."/>
        </authorList>
    </citation>
    <scope>NUCLEOTIDE SEQUENCE [LARGE SCALE GENOMIC DNA]</scope>
    <source>
        <strain evidence="9">IBRC-M 10761</strain>
    </source>
</reference>
<feature type="domain" description="PAC" evidence="7">
    <location>
        <begin position="719"/>
        <end position="770"/>
    </location>
</feature>
<dbReference type="PROSITE" id="PS50113">
    <property type="entry name" value="PAC"/>
    <property type="match status" value="2"/>
</dbReference>
<dbReference type="InterPro" id="IPR001610">
    <property type="entry name" value="PAC"/>
</dbReference>
<keyword evidence="3" id="KW-0597">Phosphoprotein</keyword>
<feature type="domain" description="PAS" evidence="6">
    <location>
        <begin position="1"/>
        <end position="64"/>
    </location>
</feature>
<evidence type="ECO:0000313" key="9">
    <source>
        <dbReference type="Proteomes" id="UP000199403"/>
    </source>
</evidence>
<protein>
    <recommendedName>
        <fullName evidence="2">histidine kinase</fullName>
        <ecNumber evidence="2">2.7.13.3</ecNumber>
    </recommendedName>
</protein>
<evidence type="ECO:0000256" key="2">
    <source>
        <dbReference type="ARBA" id="ARBA00012438"/>
    </source>
</evidence>
<dbReference type="Gene3D" id="3.30.450.40">
    <property type="match status" value="1"/>
</dbReference>
<dbReference type="CDD" id="cd00082">
    <property type="entry name" value="HisKA"/>
    <property type="match status" value="1"/>
</dbReference>
<dbReference type="SUPFAM" id="SSF47384">
    <property type="entry name" value="Homodimeric domain of signal transducing histidine kinase"/>
    <property type="match status" value="1"/>
</dbReference>
<accession>A0A1H6UN68</accession>
<dbReference type="RefSeq" id="WP_092169549.1">
    <property type="nucleotide sequence ID" value="NZ_FNZH01000001.1"/>
</dbReference>
<evidence type="ECO:0000256" key="3">
    <source>
        <dbReference type="ARBA" id="ARBA00022553"/>
    </source>
</evidence>
<evidence type="ECO:0000256" key="5">
    <source>
        <dbReference type="ARBA" id="ARBA00022777"/>
    </source>
</evidence>
<evidence type="ECO:0000256" key="1">
    <source>
        <dbReference type="ARBA" id="ARBA00000085"/>
    </source>
</evidence>
<evidence type="ECO:0000259" key="7">
    <source>
        <dbReference type="PROSITE" id="PS50113"/>
    </source>
</evidence>
<dbReference type="NCBIfam" id="TIGR00229">
    <property type="entry name" value="sensory_box"/>
    <property type="match status" value="4"/>
</dbReference>
<dbReference type="SUPFAM" id="SSF55785">
    <property type="entry name" value="PYP-like sensor domain (PAS domain)"/>
    <property type="match status" value="5"/>
</dbReference>
<dbReference type="OrthoDB" id="9124519at2"/>
<dbReference type="SUPFAM" id="SSF55781">
    <property type="entry name" value="GAF domain-like"/>
    <property type="match status" value="1"/>
</dbReference>
<evidence type="ECO:0000256" key="4">
    <source>
        <dbReference type="ARBA" id="ARBA00022679"/>
    </source>
</evidence>
<evidence type="ECO:0000313" key="8">
    <source>
        <dbReference type="EMBL" id="SEI89352.1"/>
    </source>
</evidence>
<dbReference type="Gene3D" id="1.10.287.130">
    <property type="match status" value="1"/>
</dbReference>
<name>A0A1H6UN68_9BACT</name>
<dbReference type="GO" id="GO:0000155">
    <property type="term" value="F:phosphorelay sensor kinase activity"/>
    <property type="evidence" value="ECO:0007669"/>
    <property type="project" value="InterPro"/>
</dbReference>